<feature type="region of interest" description="Disordered" evidence="1">
    <location>
        <begin position="118"/>
        <end position="179"/>
    </location>
</feature>
<dbReference type="InterPro" id="IPR002636">
    <property type="entry name" value="DUF29"/>
</dbReference>
<reference evidence="2 3" key="2">
    <citation type="submission" date="2020-02" db="EMBL/GenBank/DDBJ databases">
        <title>Genome sequences of Thiorhodococcus mannitoliphagus and Thiorhodococcus minor, purple sulfur photosynthetic bacteria in the gammaproteobacterial family, Chromatiaceae.</title>
        <authorList>
            <person name="Aviles F.A."/>
            <person name="Meyer T.E."/>
            <person name="Kyndt J.A."/>
        </authorList>
    </citation>
    <scope>NUCLEOTIDE SEQUENCE [LARGE SCALE GENOMIC DNA]</scope>
    <source>
        <strain evidence="2 3">DSM 18266</strain>
    </source>
</reference>
<proteinExistence type="predicted"/>
<dbReference type="Pfam" id="PF01724">
    <property type="entry name" value="DUF29"/>
    <property type="match status" value="1"/>
</dbReference>
<dbReference type="EMBL" id="JAAIJR010000230">
    <property type="protein sequence ID" value="NEX23541.1"/>
    <property type="molecule type" value="Genomic_DNA"/>
</dbReference>
<dbReference type="RefSeq" id="WP_164656968.1">
    <property type="nucleotide sequence ID" value="NZ_JAAIJR010000230.1"/>
</dbReference>
<evidence type="ECO:0000313" key="2">
    <source>
        <dbReference type="EMBL" id="NEX23541.1"/>
    </source>
</evidence>
<comment type="caution">
    <text evidence="2">The sequence shown here is derived from an EMBL/GenBank/DDBJ whole genome shotgun (WGS) entry which is preliminary data.</text>
</comment>
<reference evidence="3" key="1">
    <citation type="journal article" date="2020" name="Microbiol. Resour. Announc.">
        <title>Draft Genome Sequences of Thiorhodococcus mannitoliphagus and Thiorhodococcus minor, Purple Sulfur Photosynthetic Bacteria in the Gammaproteobacterial Family Chromatiaceae.</title>
        <authorList>
            <person name="Aviles F.A."/>
            <person name="Meyer T.E."/>
            <person name="Kyndt J.A."/>
        </authorList>
    </citation>
    <scope>NUCLEOTIDE SEQUENCE [LARGE SCALE GENOMIC DNA]</scope>
    <source>
        <strain evidence="3">DSM 18266</strain>
    </source>
</reference>
<protein>
    <submittedName>
        <fullName evidence="2">DUF29 domain-containing protein</fullName>
    </submittedName>
</protein>
<gene>
    <name evidence="2" type="ORF">G3480_25225</name>
</gene>
<accession>A0A6P1E2G5</accession>
<dbReference type="Proteomes" id="UP000471640">
    <property type="component" value="Unassembled WGS sequence"/>
</dbReference>
<evidence type="ECO:0000313" key="3">
    <source>
        <dbReference type="Proteomes" id="UP000471640"/>
    </source>
</evidence>
<name>A0A6P1E2G5_9GAMM</name>
<dbReference type="Gene3D" id="1.20.1220.20">
    <property type="entry name" value="Uncharcterised protein PF01724"/>
    <property type="match status" value="1"/>
</dbReference>
<sequence length="179" mass="20841">MTTTPYEQDYHAWAQETAHLIRQRRFLEIDIEHLAEEIEDIGASREREIESRLGVLLAHLLEWRYQPERRGASWEATIKEQRQRIVRLLRKNPSLTAKLEEIIQDAYSDARLIARRETGLPEETVPPDNPDAWELRKCPSTTSPLSQRGARGDFGRHRSQREIIDGRSLTIGDHWPEAA</sequence>
<feature type="compositionally biased region" description="Basic and acidic residues" evidence="1">
    <location>
        <begin position="150"/>
        <end position="165"/>
    </location>
</feature>
<dbReference type="PANTHER" id="PTHR34235">
    <property type="entry name" value="SLR1203 PROTEIN-RELATED"/>
    <property type="match status" value="1"/>
</dbReference>
<evidence type="ECO:0000256" key="1">
    <source>
        <dbReference type="SAM" id="MobiDB-lite"/>
    </source>
</evidence>
<organism evidence="2 3">
    <name type="scientific">Thiorhodococcus mannitoliphagus</name>
    <dbReference type="NCBI Taxonomy" id="329406"/>
    <lineage>
        <taxon>Bacteria</taxon>
        <taxon>Pseudomonadati</taxon>
        <taxon>Pseudomonadota</taxon>
        <taxon>Gammaproteobacteria</taxon>
        <taxon>Chromatiales</taxon>
        <taxon>Chromatiaceae</taxon>
        <taxon>Thiorhodococcus</taxon>
    </lineage>
</organism>
<keyword evidence="3" id="KW-1185">Reference proteome</keyword>
<dbReference type="AlphaFoldDB" id="A0A6P1E2G5"/>